<protein>
    <recommendedName>
        <fullName evidence="6">Resolvase/invertase-type recombinase catalytic domain-containing protein</fullName>
    </recommendedName>
</protein>
<evidence type="ECO:0000256" key="4">
    <source>
        <dbReference type="PIRSR" id="PIRSR606118-50"/>
    </source>
</evidence>
<evidence type="ECO:0000313" key="8">
    <source>
        <dbReference type="Proteomes" id="UP000316500"/>
    </source>
</evidence>
<dbReference type="InterPro" id="IPR006118">
    <property type="entry name" value="Recombinase_CS"/>
</dbReference>
<accession>A0A558GYU1</accession>
<feature type="active site" description="O-(5'-phospho-DNA)-serine intermediate" evidence="4 5">
    <location>
        <position position="22"/>
    </location>
</feature>
<dbReference type="InterPro" id="IPR036162">
    <property type="entry name" value="Resolvase-like_N_sf"/>
</dbReference>
<evidence type="ECO:0000313" key="7">
    <source>
        <dbReference type="EMBL" id="TVU62048.1"/>
    </source>
</evidence>
<dbReference type="Proteomes" id="UP000316500">
    <property type="component" value="Unassembled WGS sequence"/>
</dbReference>
<sequence>MGCHRGDFRYGSSTEIGYARVSTVKQDLSRQLDALAAAGITKIFSDKKSGATRNHRRRPDQLR</sequence>
<keyword evidence="3" id="KW-0233">DNA recombination</keyword>
<evidence type="ECO:0000259" key="6">
    <source>
        <dbReference type="PROSITE" id="PS51736"/>
    </source>
</evidence>
<dbReference type="Gene3D" id="3.40.50.1390">
    <property type="entry name" value="Resolvase, N-terminal catalytic domain"/>
    <property type="match status" value="1"/>
</dbReference>
<dbReference type="GO" id="GO:0003677">
    <property type="term" value="F:DNA binding"/>
    <property type="evidence" value="ECO:0007669"/>
    <property type="project" value="UniProtKB-KW"/>
</dbReference>
<dbReference type="SUPFAM" id="SSF53041">
    <property type="entry name" value="Resolvase-like"/>
    <property type="match status" value="1"/>
</dbReference>
<dbReference type="GO" id="GO:0000150">
    <property type="term" value="F:DNA strand exchange activity"/>
    <property type="evidence" value="ECO:0007669"/>
    <property type="project" value="InterPro"/>
</dbReference>
<dbReference type="AlphaFoldDB" id="A0A558GYU1"/>
<evidence type="ECO:0000256" key="1">
    <source>
        <dbReference type="ARBA" id="ARBA00022908"/>
    </source>
</evidence>
<comment type="caution">
    <text evidence="7">The sequence shown here is derived from an EMBL/GenBank/DDBJ whole genome shotgun (WGS) entry which is preliminary data.</text>
</comment>
<organism evidence="7 8">
    <name type="scientific">Paenarthrobacter nitroguajacolicus</name>
    <name type="common">Arthrobacter nitroguajacolicus</name>
    <dbReference type="NCBI Taxonomy" id="211146"/>
    <lineage>
        <taxon>Bacteria</taxon>
        <taxon>Bacillati</taxon>
        <taxon>Actinomycetota</taxon>
        <taxon>Actinomycetes</taxon>
        <taxon>Micrococcales</taxon>
        <taxon>Micrococcaceae</taxon>
        <taxon>Paenarthrobacter</taxon>
    </lineage>
</organism>
<dbReference type="PROSITE" id="PS51736">
    <property type="entry name" value="RECOMBINASES_3"/>
    <property type="match status" value="1"/>
</dbReference>
<evidence type="ECO:0000256" key="3">
    <source>
        <dbReference type="ARBA" id="ARBA00023172"/>
    </source>
</evidence>
<keyword evidence="1" id="KW-0229">DNA integration</keyword>
<reference evidence="7 8" key="1">
    <citation type="submission" date="2019-07" db="EMBL/GenBank/DDBJ databases">
        <title>Diversity of Bacteria from Kongsfjorden, Arctic.</title>
        <authorList>
            <person name="Yu Y."/>
        </authorList>
    </citation>
    <scope>NUCLEOTIDE SEQUENCE [LARGE SCALE GENOMIC DNA]</scope>
    <source>
        <strain evidence="7 8">SM1928</strain>
    </source>
</reference>
<dbReference type="OrthoDB" id="3621759at2"/>
<evidence type="ECO:0000256" key="5">
    <source>
        <dbReference type="PROSITE-ProRule" id="PRU10137"/>
    </source>
</evidence>
<proteinExistence type="predicted"/>
<dbReference type="GO" id="GO:0015074">
    <property type="term" value="P:DNA integration"/>
    <property type="evidence" value="ECO:0007669"/>
    <property type="project" value="UniProtKB-KW"/>
</dbReference>
<dbReference type="PROSITE" id="PS00397">
    <property type="entry name" value="RECOMBINASES_1"/>
    <property type="match status" value="1"/>
</dbReference>
<dbReference type="InterPro" id="IPR006119">
    <property type="entry name" value="Resolv_N"/>
</dbReference>
<gene>
    <name evidence="7" type="ORF">FQP90_12800</name>
</gene>
<keyword evidence="2" id="KW-0238">DNA-binding</keyword>
<dbReference type="EMBL" id="VNFK01000009">
    <property type="protein sequence ID" value="TVU62048.1"/>
    <property type="molecule type" value="Genomic_DNA"/>
</dbReference>
<name>A0A558GYU1_PAENT</name>
<evidence type="ECO:0000256" key="2">
    <source>
        <dbReference type="ARBA" id="ARBA00023125"/>
    </source>
</evidence>
<feature type="domain" description="Resolvase/invertase-type recombinase catalytic" evidence="6">
    <location>
        <begin position="14"/>
        <end position="63"/>
    </location>
</feature>
<dbReference type="Pfam" id="PF00239">
    <property type="entry name" value="Resolvase"/>
    <property type="match status" value="1"/>
</dbReference>